<reference evidence="4" key="1">
    <citation type="submission" date="2018-05" db="EMBL/GenBank/DDBJ databases">
        <authorList>
            <person name="Liu B.-T."/>
        </authorList>
    </citation>
    <scope>NUCLEOTIDE SEQUENCE [LARGE SCALE GENOMIC DNA]</scope>
    <source>
        <strain evidence="4">WD6-1</strain>
    </source>
</reference>
<dbReference type="Proteomes" id="UP000245168">
    <property type="component" value="Unassembled WGS sequence"/>
</dbReference>
<evidence type="ECO:0000313" key="3">
    <source>
        <dbReference type="EMBL" id="PWE18388.1"/>
    </source>
</evidence>
<sequence>MRTLLALAVLAPALGLSACAGYENTQRRAAEGALVGAAVGGAAGAVSGDIEPGEGALIGAGVGAAVGAFQGCREDNRCPWSRNNDQHSRLMYDERYGREYYENYRTGCTYWRNGELRSCPR</sequence>
<feature type="domain" description="YMGG-like Gly-zipper" evidence="2">
    <location>
        <begin position="28"/>
        <end position="71"/>
    </location>
</feature>
<keyword evidence="4" id="KW-1185">Reference proteome</keyword>
<name>A0A2U2BWJ2_9PROT</name>
<comment type="caution">
    <text evidence="3">The sequence shown here is derived from an EMBL/GenBank/DDBJ whole genome shotgun (WGS) entry which is preliminary data.</text>
</comment>
<keyword evidence="1" id="KW-0732">Signal</keyword>
<proteinExistence type="predicted"/>
<dbReference type="EMBL" id="QEXV01000001">
    <property type="protein sequence ID" value="PWE18388.1"/>
    <property type="molecule type" value="Genomic_DNA"/>
</dbReference>
<feature type="signal peptide" evidence="1">
    <location>
        <begin position="1"/>
        <end position="20"/>
    </location>
</feature>
<dbReference type="InterPro" id="IPR027367">
    <property type="entry name" value="Gly-zipper_YMGG"/>
</dbReference>
<dbReference type="RefSeq" id="WP_109251663.1">
    <property type="nucleotide sequence ID" value="NZ_QEXV01000001.1"/>
</dbReference>
<dbReference type="PROSITE" id="PS51257">
    <property type="entry name" value="PROKAR_LIPOPROTEIN"/>
    <property type="match status" value="1"/>
</dbReference>
<dbReference type="Pfam" id="PF13441">
    <property type="entry name" value="Gly-zipper_YMGG"/>
    <property type="match status" value="1"/>
</dbReference>
<protein>
    <recommendedName>
        <fullName evidence="2">YMGG-like Gly-zipper domain-containing protein</fullName>
    </recommendedName>
</protein>
<evidence type="ECO:0000313" key="4">
    <source>
        <dbReference type="Proteomes" id="UP000245168"/>
    </source>
</evidence>
<dbReference type="AlphaFoldDB" id="A0A2U2BWJ2"/>
<organism evidence="3 4">
    <name type="scientific">Marinicauda salina</name>
    <dbReference type="NCBI Taxonomy" id="2135793"/>
    <lineage>
        <taxon>Bacteria</taxon>
        <taxon>Pseudomonadati</taxon>
        <taxon>Pseudomonadota</taxon>
        <taxon>Alphaproteobacteria</taxon>
        <taxon>Maricaulales</taxon>
        <taxon>Maricaulaceae</taxon>
        <taxon>Marinicauda</taxon>
    </lineage>
</organism>
<evidence type="ECO:0000259" key="2">
    <source>
        <dbReference type="Pfam" id="PF13441"/>
    </source>
</evidence>
<accession>A0A2U2BWJ2</accession>
<gene>
    <name evidence="3" type="ORF">DDZ18_01925</name>
</gene>
<feature type="chain" id="PRO_5015780417" description="YMGG-like Gly-zipper domain-containing protein" evidence="1">
    <location>
        <begin position="21"/>
        <end position="121"/>
    </location>
</feature>
<evidence type="ECO:0000256" key="1">
    <source>
        <dbReference type="SAM" id="SignalP"/>
    </source>
</evidence>